<feature type="compositionally biased region" description="Pro residues" evidence="1">
    <location>
        <begin position="457"/>
        <end position="466"/>
    </location>
</feature>
<feature type="region of interest" description="Disordered" evidence="1">
    <location>
        <begin position="446"/>
        <end position="466"/>
    </location>
</feature>
<dbReference type="GO" id="GO:0006228">
    <property type="term" value="P:UTP biosynthetic process"/>
    <property type="evidence" value="ECO:0007669"/>
    <property type="project" value="InterPro"/>
</dbReference>
<dbReference type="InterPro" id="IPR034907">
    <property type="entry name" value="NDK-like_dom"/>
</dbReference>
<gene>
    <name evidence="3" type="ORF">FL583_12750</name>
</gene>
<keyword evidence="3" id="KW-0418">Kinase</keyword>
<evidence type="ECO:0000313" key="4">
    <source>
        <dbReference type="Proteomes" id="UP000317982"/>
    </source>
</evidence>
<protein>
    <submittedName>
        <fullName evidence="3">Nucleoside-diphosphate kinase</fullName>
    </submittedName>
</protein>
<evidence type="ECO:0000259" key="2">
    <source>
        <dbReference type="Pfam" id="PF00334"/>
    </source>
</evidence>
<keyword evidence="3" id="KW-0808">Transferase</keyword>
<dbReference type="SUPFAM" id="SSF54919">
    <property type="entry name" value="Nucleoside diphosphate kinase, NDK"/>
    <property type="match status" value="1"/>
</dbReference>
<dbReference type="PRINTS" id="PR01243">
    <property type="entry name" value="NUCDPKINASE"/>
</dbReference>
<dbReference type="Gene3D" id="3.30.70.141">
    <property type="entry name" value="Nucleoside diphosphate kinase-like domain"/>
    <property type="match status" value="1"/>
</dbReference>
<name>A0A545AU06_9ACTN</name>
<dbReference type="OrthoDB" id="7838374at2"/>
<dbReference type="GO" id="GO:0004550">
    <property type="term" value="F:nucleoside diphosphate kinase activity"/>
    <property type="evidence" value="ECO:0007669"/>
    <property type="project" value="InterPro"/>
</dbReference>
<dbReference type="GO" id="GO:0006183">
    <property type="term" value="P:GTP biosynthetic process"/>
    <property type="evidence" value="ECO:0007669"/>
    <property type="project" value="InterPro"/>
</dbReference>
<keyword evidence="4" id="KW-1185">Reference proteome</keyword>
<dbReference type="EMBL" id="VIRS01000007">
    <property type="protein sequence ID" value="TQS44818.1"/>
    <property type="molecule type" value="Genomic_DNA"/>
</dbReference>
<comment type="caution">
    <text evidence="3">The sequence shown here is derived from an EMBL/GenBank/DDBJ whole genome shotgun (WGS) entry which is preliminary data.</text>
</comment>
<accession>A0A545AU06</accession>
<dbReference type="AlphaFoldDB" id="A0A545AU06"/>
<dbReference type="Proteomes" id="UP000317982">
    <property type="component" value="Unassembled WGS sequence"/>
</dbReference>
<dbReference type="InterPro" id="IPR001564">
    <property type="entry name" value="Nucleoside_diP_kinase"/>
</dbReference>
<feature type="domain" description="Nucleoside diphosphate kinase-like" evidence="2">
    <location>
        <begin position="206"/>
        <end position="340"/>
    </location>
</feature>
<dbReference type="Pfam" id="PF00334">
    <property type="entry name" value="NDK"/>
    <property type="match status" value="1"/>
</dbReference>
<evidence type="ECO:0000256" key="1">
    <source>
        <dbReference type="SAM" id="MobiDB-lite"/>
    </source>
</evidence>
<reference evidence="3 4" key="1">
    <citation type="submission" date="2019-07" db="EMBL/GenBank/DDBJ databases">
        <title>Cryptosporangium phraense sp. nov., isolated from plant litter.</title>
        <authorList>
            <person name="Suriyachadkun C."/>
        </authorList>
    </citation>
    <scope>NUCLEOTIDE SEQUENCE [LARGE SCALE GENOMIC DNA]</scope>
    <source>
        <strain evidence="3 4">A-T 5661</strain>
    </source>
</reference>
<dbReference type="GO" id="GO:0006241">
    <property type="term" value="P:CTP biosynthetic process"/>
    <property type="evidence" value="ECO:0007669"/>
    <property type="project" value="InterPro"/>
</dbReference>
<dbReference type="InParanoid" id="A0A545AU06"/>
<sequence length="466" mass="52640">MPQRRVAGEFAPQKLHALRYEFCLIRDFFEFGNGAQSDSGTSDVAYRRQCDELCGDILLGHRMRPFQSVSRYRGTKLPWRGSGTSSAVAYKRCCPNSWTHRSGMTPRCYVRARYDRTLYWDDDDGNVGDRRVRLEGTVPAPDQFVRRTEPNTVHLDTAAIPLPVDARLARSAVKRELYSVDSYFRDSWEDLFSRTGSRSFDIARKHALLLLKPDAVVRRKLRTALSWLSGQGWRVVYAQRFRVNRWAVRAFWQYQWNTATRDRREMADLYMSATDSLVLLLRAPGDADACSALTRVKGSSDPARCRPGQLRHELGTLNQQLNLVHSADEPADLVREIGICCTAGERAAVYRALDRDDRAEDVARELAARLESEQEPLDLTFAATVDGIRARAHDHPGLTGLLDGRTPAWREIVRQADRAGLPLTRWERVVLGTSLLVPTLPHVVPLVPDASSTASPPRYPGSPLPR</sequence>
<organism evidence="3 4">
    <name type="scientific">Cryptosporangium phraense</name>
    <dbReference type="NCBI Taxonomy" id="2593070"/>
    <lineage>
        <taxon>Bacteria</taxon>
        <taxon>Bacillati</taxon>
        <taxon>Actinomycetota</taxon>
        <taxon>Actinomycetes</taxon>
        <taxon>Cryptosporangiales</taxon>
        <taxon>Cryptosporangiaceae</taxon>
        <taxon>Cryptosporangium</taxon>
    </lineage>
</organism>
<dbReference type="InterPro" id="IPR036850">
    <property type="entry name" value="NDK-like_dom_sf"/>
</dbReference>
<proteinExistence type="predicted"/>
<evidence type="ECO:0000313" key="3">
    <source>
        <dbReference type="EMBL" id="TQS44818.1"/>
    </source>
</evidence>